<protein>
    <submittedName>
        <fullName evidence="2">Uncharacterized protein</fullName>
    </submittedName>
</protein>
<feature type="transmembrane region" description="Helical" evidence="1">
    <location>
        <begin position="12"/>
        <end position="33"/>
    </location>
</feature>
<evidence type="ECO:0000313" key="3">
    <source>
        <dbReference type="Proteomes" id="UP001327219"/>
    </source>
</evidence>
<proteinExistence type="predicted"/>
<sequence>MTTLSRSNFSIISIRWFFILRLMPVISLSHLLYNPSNSGLEIYHGSVER</sequence>
<accession>A0ABZ0UKP6</accession>
<name>A0ABZ0UKP6_9RICK</name>
<keyword evidence="1" id="KW-1133">Transmembrane helix</keyword>
<organism evidence="2 3">
    <name type="scientific">Candidatus Bandiella euplotis</name>
    <dbReference type="NCBI Taxonomy" id="1664265"/>
    <lineage>
        <taxon>Bacteria</taxon>
        <taxon>Pseudomonadati</taxon>
        <taxon>Pseudomonadota</taxon>
        <taxon>Alphaproteobacteria</taxon>
        <taxon>Rickettsiales</taxon>
        <taxon>Candidatus Midichloriaceae</taxon>
        <taxon>Candidatus Bandiella</taxon>
    </lineage>
</organism>
<keyword evidence="1" id="KW-0472">Membrane</keyword>
<reference evidence="2 3" key="1">
    <citation type="submission" date="2022-11" db="EMBL/GenBank/DDBJ databases">
        <title>Host association and intracellularity evolved multiple times independently in the Rickettsiales.</title>
        <authorList>
            <person name="Castelli M."/>
            <person name="Nardi T."/>
            <person name="Gammuto L."/>
            <person name="Bellinzona G."/>
            <person name="Sabaneyeva E."/>
            <person name="Potekhin A."/>
            <person name="Serra V."/>
            <person name="Petroni G."/>
            <person name="Sassera D."/>
        </authorList>
    </citation>
    <scope>NUCLEOTIDE SEQUENCE [LARGE SCALE GENOMIC DNA]</scope>
    <source>
        <strain evidence="2 3">NDG2</strain>
    </source>
</reference>
<dbReference type="EMBL" id="CP110820">
    <property type="protein sequence ID" value="WPX96713.1"/>
    <property type="molecule type" value="Genomic_DNA"/>
</dbReference>
<keyword evidence="1" id="KW-0812">Transmembrane</keyword>
<evidence type="ECO:0000256" key="1">
    <source>
        <dbReference type="SAM" id="Phobius"/>
    </source>
</evidence>
<evidence type="ECO:0000313" key="2">
    <source>
        <dbReference type="EMBL" id="WPX96713.1"/>
    </source>
</evidence>
<gene>
    <name evidence="2" type="ORF">Bandiella_00835</name>
</gene>
<keyword evidence="3" id="KW-1185">Reference proteome</keyword>
<dbReference type="Proteomes" id="UP001327219">
    <property type="component" value="Chromosome"/>
</dbReference>